<keyword evidence="2" id="KW-0472">Membrane</keyword>
<protein>
    <submittedName>
        <fullName evidence="4">G protein-coupled receptor</fullName>
    </submittedName>
</protein>
<feature type="transmembrane region" description="Helical" evidence="2">
    <location>
        <begin position="162"/>
        <end position="187"/>
    </location>
</feature>
<dbReference type="InterPro" id="IPR004151">
    <property type="entry name" value="7TM_GPCR_serpentine_rcpt_Sre"/>
</dbReference>
<keyword evidence="2" id="KW-0812">Transmembrane</keyword>
<reference evidence="4" key="1">
    <citation type="submission" date="2020-12" db="UniProtKB">
        <authorList>
            <consortium name="WormBaseParasite"/>
        </authorList>
    </citation>
    <scope>IDENTIFICATION</scope>
    <source>
        <strain evidence="4">MHco3</strain>
    </source>
</reference>
<feature type="transmembrane region" description="Helical" evidence="2">
    <location>
        <begin position="45"/>
        <end position="64"/>
    </location>
</feature>
<dbReference type="WBParaSite" id="HCON_00047430-00001">
    <property type="protein sequence ID" value="HCON_00047430-00001"/>
    <property type="gene ID" value="HCON_00047430"/>
</dbReference>
<evidence type="ECO:0000256" key="1">
    <source>
        <dbReference type="ARBA" id="ARBA00006803"/>
    </source>
</evidence>
<dbReference type="GO" id="GO:0007606">
    <property type="term" value="P:sensory perception of chemical stimulus"/>
    <property type="evidence" value="ECO:0007669"/>
    <property type="project" value="InterPro"/>
</dbReference>
<accession>A0A7I4Y5R9</accession>
<dbReference type="PANTHER" id="PTHR23128:SF132">
    <property type="entry name" value="SERPENTINE RECEPTOR, CLASS E (EPSILON)-RELATED"/>
    <property type="match status" value="1"/>
</dbReference>
<name>A0A7I4Y5R9_HAECO</name>
<dbReference type="GO" id="GO:0016020">
    <property type="term" value="C:membrane"/>
    <property type="evidence" value="ECO:0007669"/>
    <property type="project" value="InterPro"/>
</dbReference>
<organism evidence="3 4">
    <name type="scientific">Haemonchus contortus</name>
    <name type="common">Barber pole worm</name>
    <dbReference type="NCBI Taxonomy" id="6289"/>
    <lineage>
        <taxon>Eukaryota</taxon>
        <taxon>Metazoa</taxon>
        <taxon>Ecdysozoa</taxon>
        <taxon>Nematoda</taxon>
        <taxon>Chromadorea</taxon>
        <taxon>Rhabditida</taxon>
        <taxon>Rhabditina</taxon>
        <taxon>Rhabditomorpha</taxon>
        <taxon>Strongyloidea</taxon>
        <taxon>Trichostrongylidae</taxon>
        <taxon>Haemonchus</taxon>
    </lineage>
</organism>
<feature type="transmembrane region" description="Helical" evidence="2">
    <location>
        <begin position="15"/>
        <end position="33"/>
    </location>
</feature>
<feature type="transmembrane region" description="Helical" evidence="2">
    <location>
        <begin position="253"/>
        <end position="273"/>
    </location>
</feature>
<feature type="transmembrane region" description="Helical" evidence="2">
    <location>
        <begin position="117"/>
        <end position="141"/>
    </location>
</feature>
<dbReference type="PANTHER" id="PTHR23128">
    <property type="entry name" value="SERPENTINE RECEPTOR, CLASS E (EPSILON)-RELATED"/>
    <property type="match status" value="1"/>
</dbReference>
<dbReference type="AlphaFoldDB" id="A0A7I4Y5R9"/>
<proteinExistence type="inferred from homology"/>
<feature type="transmembrane region" description="Helical" evidence="2">
    <location>
        <begin position="285"/>
        <end position="308"/>
    </location>
</feature>
<evidence type="ECO:0000313" key="3">
    <source>
        <dbReference type="Proteomes" id="UP000025227"/>
    </source>
</evidence>
<feature type="transmembrane region" description="Helical" evidence="2">
    <location>
        <begin position="76"/>
        <end position="97"/>
    </location>
</feature>
<comment type="similarity">
    <text evidence="1">Belongs to the nematode receptor-like protein sre family.</text>
</comment>
<dbReference type="Pfam" id="PF03125">
    <property type="entry name" value="Sre"/>
    <property type="match status" value="1"/>
</dbReference>
<evidence type="ECO:0000256" key="2">
    <source>
        <dbReference type="SAM" id="Phobius"/>
    </source>
</evidence>
<sequence>PLLCFQLTALISKRILMGIIFPILGNRLFPIVFPSELSLSSTPIFYIFYGIECIVAVFAAPLLLKFCCTLDKSALFHRNVIIIIKSLYCALYVERLFRLVLILYEVDLIDINEEIKFPSVFITICFACVFLKTTSITVYPSMLIERFIASHYIDDYEAKSRVWVAIIAVLSTCILSSCYAIPLIFGIVGTDKVALFTIGVCFVFSTVFLSLHRHDSKRFNEFIMKKPLGYELSTRFQLVENLRVLKIIKNASLAFTIWVTIPCTMLVLVHHYFLPDTLSGQIVYALFELSFSLFIAVLYIISTVALIARSNVTPISSWARFNVRGKVNSENRAFRRSTTERYFQQLRSAWA</sequence>
<evidence type="ECO:0000313" key="4">
    <source>
        <dbReference type="WBParaSite" id="HCON_00047430-00001"/>
    </source>
</evidence>
<dbReference type="Proteomes" id="UP000025227">
    <property type="component" value="Unplaced"/>
</dbReference>
<dbReference type="OrthoDB" id="5874078at2759"/>
<keyword evidence="3" id="KW-1185">Reference proteome</keyword>
<feature type="transmembrane region" description="Helical" evidence="2">
    <location>
        <begin position="193"/>
        <end position="211"/>
    </location>
</feature>
<keyword evidence="2" id="KW-1133">Transmembrane helix</keyword>